<name>A0A6G2CBI0_9FIRM</name>
<reference evidence="1" key="1">
    <citation type="journal article" date="2019" name="Nat. Med.">
        <title>A library of human gut bacterial isolates paired with longitudinal multiomics data enables mechanistic microbiome research.</title>
        <authorList>
            <person name="Poyet M."/>
            <person name="Groussin M."/>
            <person name="Gibbons S.M."/>
            <person name="Avila-Pacheco J."/>
            <person name="Jiang X."/>
            <person name="Kearney S.M."/>
            <person name="Perrotta A.R."/>
            <person name="Berdy B."/>
            <person name="Zhao S."/>
            <person name="Lieberman T.D."/>
            <person name="Swanson P.K."/>
            <person name="Smith M."/>
            <person name="Roesemann S."/>
            <person name="Alexander J.E."/>
            <person name="Rich S.A."/>
            <person name="Livny J."/>
            <person name="Vlamakis H."/>
            <person name="Clish C."/>
            <person name="Bullock K."/>
            <person name="Deik A."/>
            <person name="Scott J."/>
            <person name="Pierce K.A."/>
            <person name="Xavier R.J."/>
            <person name="Alm E.J."/>
        </authorList>
    </citation>
    <scope>NUCLEOTIDE SEQUENCE</scope>
    <source>
        <strain evidence="1">BIOML-A179</strain>
    </source>
</reference>
<evidence type="ECO:0000313" key="1">
    <source>
        <dbReference type="EMBL" id="MTL94218.1"/>
    </source>
</evidence>
<accession>A0A6G2CBI0</accession>
<proteinExistence type="predicted"/>
<dbReference type="RefSeq" id="WP_129821618.1">
    <property type="nucleotide sequence ID" value="NZ_RCYV01000015.1"/>
</dbReference>
<dbReference type="EMBL" id="WMQV01000011">
    <property type="protein sequence ID" value="MTL94218.1"/>
    <property type="molecule type" value="Genomic_DNA"/>
</dbReference>
<sequence length="61" mass="7378">MIIQLDDYFIRVLQKSGYELNYNKLVKINEKAMSERKKSLNQYNELVLKKITSKQKNQNRQ</sequence>
<dbReference type="AlphaFoldDB" id="A0A6G2CBI0"/>
<organism evidence="1">
    <name type="scientific">Turicibacter sanguinis</name>
    <dbReference type="NCBI Taxonomy" id="154288"/>
    <lineage>
        <taxon>Bacteria</taxon>
        <taxon>Bacillati</taxon>
        <taxon>Bacillota</taxon>
        <taxon>Erysipelotrichia</taxon>
        <taxon>Erysipelotrichales</taxon>
        <taxon>Turicibacteraceae</taxon>
        <taxon>Turicibacter</taxon>
    </lineage>
</organism>
<comment type="caution">
    <text evidence="1">The sequence shown here is derived from an EMBL/GenBank/DDBJ whole genome shotgun (WGS) entry which is preliminary data.</text>
</comment>
<protein>
    <submittedName>
        <fullName evidence="1">Uncharacterized protein</fullName>
    </submittedName>
</protein>
<gene>
    <name evidence="1" type="ORF">GMA64_06730</name>
</gene>